<name>A0A0D7B4G2_9AGAR</name>
<dbReference type="PANTHER" id="PTHR11474:SF126">
    <property type="entry name" value="TYROSINASE-LIKE PROTEIN TYR-1-RELATED"/>
    <property type="match status" value="1"/>
</dbReference>
<dbReference type="GO" id="GO:0046872">
    <property type="term" value="F:metal ion binding"/>
    <property type="evidence" value="ECO:0007669"/>
    <property type="project" value="UniProtKB-KW"/>
</dbReference>
<evidence type="ECO:0000256" key="1">
    <source>
        <dbReference type="ARBA" id="ARBA00022723"/>
    </source>
</evidence>
<dbReference type="InterPro" id="IPR050316">
    <property type="entry name" value="Tyrosinase/Hemocyanin"/>
</dbReference>
<sequence>MSLFFLSLLFSVFASSALARPMARQSSSTCSTPDRRVDWTSLSSGQKSDYFEAVNCLKAAPSKLHMNNAQSLYDDLVVIHQTQADTGAGTDSWHFVGQFMHVHRYYVHLYETLLRNECGYTGPMVYWNEERDADSYSNSATIQDFGGFGSNNNNWQVSQGPFSNWTFHVGPGSNNYDHPITRAVNERQARSSGKWYVDGVKTQKTFADFKDLLYDTLHIAGHNGLGGGRGDISNVWAEWQGTDDARIHDLADAGTETQKGSTPTTPQTQLYMYDLIKTATVADVASTTEGLLCYTYQ</sequence>
<accession>A0A0D7B4G2</accession>
<organism evidence="5 6">
    <name type="scientific">Cylindrobasidium torrendii FP15055 ss-10</name>
    <dbReference type="NCBI Taxonomy" id="1314674"/>
    <lineage>
        <taxon>Eukaryota</taxon>
        <taxon>Fungi</taxon>
        <taxon>Dikarya</taxon>
        <taxon>Basidiomycota</taxon>
        <taxon>Agaricomycotina</taxon>
        <taxon>Agaricomycetes</taxon>
        <taxon>Agaricomycetidae</taxon>
        <taxon>Agaricales</taxon>
        <taxon>Marasmiineae</taxon>
        <taxon>Physalacriaceae</taxon>
        <taxon>Cylindrobasidium</taxon>
    </lineage>
</organism>
<feature type="domain" description="Tyrosinase copper-binding" evidence="4">
    <location>
        <begin position="71"/>
        <end position="233"/>
    </location>
</feature>
<protein>
    <submittedName>
        <fullName evidence="5">Di-copper centre-containing protein</fullName>
    </submittedName>
</protein>
<gene>
    <name evidence="5" type="ORF">CYLTODRAFT_457234</name>
</gene>
<dbReference type="SUPFAM" id="SSF48056">
    <property type="entry name" value="Di-copper centre-containing domain"/>
    <property type="match status" value="1"/>
</dbReference>
<dbReference type="EMBL" id="KN880637">
    <property type="protein sequence ID" value="KIY64406.1"/>
    <property type="molecule type" value="Genomic_DNA"/>
</dbReference>
<evidence type="ECO:0000313" key="6">
    <source>
        <dbReference type="Proteomes" id="UP000054007"/>
    </source>
</evidence>
<dbReference type="InterPro" id="IPR008922">
    <property type="entry name" value="Di-copper_centre_dom_sf"/>
</dbReference>
<evidence type="ECO:0000259" key="4">
    <source>
        <dbReference type="Pfam" id="PF00264"/>
    </source>
</evidence>
<keyword evidence="2" id="KW-0186">Copper</keyword>
<keyword evidence="1" id="KW-0479">Metal-binding</keyword>
<feature type="signal peptide" evidence="3">
    <location>
        <begin position="1"/>
        <end position="19"/>
    </location>
</feature>
<dbReference type="PANTHER" id="PTHR11474">
    <property type="entry name" value="TYROSINASE FAMILY MEMBER"/>
    <property type="match status" value="1"/>
</dbReference>
<keyword evidence="6" id="KW-1185">Reference proteome</keyword>
<dbReference type="InterPro" id="IPR002227">
    <property type="entry name" value="Tyrosinase_Cu-bd"/>
</dbReference>
<dbReference type="AlphaFoldDB" id="A0A0D7B4G2"/>
<evidence type="ECO:0000256" key="2">
    <source>
        <dbReference type="ARBA" id="ARBA00023008"/>
    </source>
</evidence>
<evidence type="ECO:0000256" key="3">
    <source>
        <dbReference type="SAM" id="SignalP"/>
    </source>
</evidence>
<dbReference type="OrthoDB" id="6132182at2759"/>
<reference evidence="5 6" key="1">
    <citation type="journal article" date="2015" name="Fungal Genet. Biol.">
        <title>Evolution of novel wood decay mechanisms in Agaricales revealed by the genome sequences of Fistulina hepatica and Cylindrobasidium torrendii.</title>
        <authorList>
            <person name="Floudas D."/>
            <person name="Held B.W."/>
            <person name="Riley R."/>
            <person name="Nagy L.G."/>
            <person name="Koehler G."/>
            <person name="Ransdell A.S."/>
            <person name="Younus H."/>
            <person name="Chow J."/>
            <person name="Chiniquy J."/>
            <person name="Lipzen A."/>
            <person name="Tritt A."/>
            <person name="Sun H."/>
            <person name="Haridas S."/>
            <person name="LaButti K."/>
            <person name="Ohm R.A."/>
            <person name="Kues U."/>
            <person name="Blanchette R.A."/>
            <person name="Grigoriev I.V."/>
            <person name="Minto R.E."/>
            <person name="Hibbett D.S."/>
        </authorList>
    </citation>
    <scope>NUCLEOTIDE SEQUENCE [LARGE SCALE GENOMIC DNA]</scope>
    <source>
        <strain evidence="5 6">FP15055 ss-10</strain>
    </source>
</reference>
<feature type="chain" id="PRO_5002316952" evidence="3">
    <location>
        <begin position="20"/>
        <end position="297"/>
    </location>
</feature>
<proteinExistence type="predicted"/>
<dbReference type="Pfam" id="PF00264">
    <property type="entry name" value="Tyrosinase"/>
    <property type="match status" value="1"/>
</dbReference>
<dbReference type="Gene3D" id="1.10.1280.10">
    <property type="entry name" value="Di-copper center containing domain from catechol oxidase"/>
    <property type="match status" value="1"/>
</dbReference>
<dbReference type="GO" id="GO:0016491">
    <property type="term" value="F:oxidoreductase activity"/>
    <property type="evidence" value="ECO:0007669"/>
    <property type="project" value="InterPro"/>
</dbReference>
<dbReference type="Proteomes" id="UP000054007">
    <property type="component" value="Unassembled WGS sequence"/>
</dbReference>
<keyword evidence="3" id="KW-0732">Signal</keyword>
<evidence type="ECO:0000313" key="5">
    <source>
        <dbReference type="EMBL" id="KIY64406.1"/>
    </source>
</evidence>